<name>A0AAV0NZG8_9ROSI</name>
<comment type="caution">
    <text evidence="2">The sequence shown here is derived from an EMBL/GenBank/DDBJ whole genome shotgun (WGS) entry which is preliminary data.</text>
</comment>
<organism evidence="2 4">
    <name type="scientific">Linum tenue</name>
    <dbReference type="NCBI Taxonomy" id="586396"/>
    <lineage>
        <taxon>Eukaryota</taxon>
        <taxon>Viridiplantae</taxon>
        <taxon>Streptophyta</taxon>
        <taxon>Embryophyta</taxon>
        <taxon>Tracheophyta</taxon>
        <taxon>Spermatophyta</taxon>
        <taxon>Magnoliopsida</taxon>
        <taxon>eudicotyledons</taxon>
        <taxon>Gunneridae</taxon>
        <taxon>Pentapetalae</taxon>
        <taxon>rosids</taxon>
        <taxon>fabids</taxon>
        <taxon>Malpighiales</taxon>
        <taxon>Linaceae</taxon>
        <taxon>Linum</taxon>
    </lineage>
</organism>
<dbReference type="InterPro" id="IPR001944">
    <property type="entry name" value="Glycoside_Hdrlase_35"/>
</dbReference>
<accession>A0AAV0NZG8</accession>
<reference evidence="2" key="1">
    <citation type="submission" date="2022-08" db="EMBL/GenBank/DDBJ databases">
        <authorList>
            <person name="Gutierrez-Valencia J."/>
        </authorList>
    </citation>
    <scope>NUCLEOTIDE SEQUENCE</scope>
</reference>
<dbReference type="PANTHER" id="PTHR23421">
    <property type="entry name" value="BETA-GALACTOSIDASE RELATED"/>
    <property type="match status" value="1"/>
</dbReference>
<evidence type="ECO:0000313" key="2">
    <source>
        <dbReference type="EMBL" id="CAI0464248.1"/>
    </source>
</evidence>
<gene>
    <name evidence="2" type="ORF">LITE_LOCUS36103</name>
    <name evidence="3" type="ORF">LITE_LOCUS47298</name>
</gene>
<dbReference type="AlphaFoldDB" id="A0AAV0NZG8"/>
<dbReference type="EMBL" id="CAMGYJ010000008">
    <property type="protein sequence ID" value="CAI0464248.1"/>
    <property type="molecule type" value="Genomic_DNA"/>
</dbReference>
<dbReference type="GO" id="GO:0005975">
    <property type="term" value="P:carbohydrate metabolic process"/>
    <property type="evidence" value="ECO:0007669"/>
    <property type="project" value="InterPro"/>
</dbReference>
<protein>
    <recommendedName>
        <fullName evidence="1">Beta-galactosidase beta-sandwich domain-containing protein</fullName>
    </recommendedName>
</protein>
<feature type="non-terminal residue" evidence="2">
    <location>
        <position position="103"/>
    </location>
</feature>
<evidence type="ECO:0000313" key="3">
    <source>
        <dbReference type="EMBL" id="CAI0554712.1"/>
    </source>
</evidence>
<evidence type="ECO:0000259" key="1">
    <source>
        <dbReference type="Pfam" id="PF17834"/>
    </source>
</evidence>
<proteinExistence type="predicted"/>
<dbReference type="Proteomes" id="UP001154282">
    <property type="component" value="Unassembled WGS sequence"/>
</dbReference>
<dbReference type="GO" id="GO:0004553">
    <property type="term" value="F:hydrolase activity, hydrolyzing O-glycosyl compounds"/>
    <property type="evidence" value="ECO:0007669"/>
    <property type="project" value="InterPro"/>
</dbReference>
<sequence length="103" mass="12105">MCSLSYYHMKYPAKVAYNGLHYDLPTWSINILPDCRHVAFNFAMVGVMTSNVQMLPTGTRLMWWETYKEDMNSHVDSSRMMTRGLLEHINVTGDTSHYLWYMT</sequence>
<keyword evidence="4" id="KW-1185">Reference proteome</keyword>
<dbReference type="InterPro" id="IPR041392">
    <property type="entry name" value="GHD"/>
</dbReference>
<dbReference type="Pfam" id="PF17834">
    <property type="entry name" value="GHD"/>
    <property type="match status" value="1"/>
</dbReference>
<feature type="domain" description="Beta-galactosidase beta-sandwich" evidence="1">
    <location>
        <begin position="12"/>
        <end position="45"/>
    </location>
</feature>
<dbReference type="EMBL" id="CAMGYJ010000010">
    <property type="protein sequence ID" value="CAI0554712.1"/>
    <property type="molecule type" value="Genomic_DNA"/>
</dbReference>
<evidence type="ECO:0000313" key="4">
    <source>
        <dbReference type="Proteomes" id="UP001154282"/>
    </source>
</evidence>